<evidence type="ECO:0000259" key="4">
    <source>
        <dbReference type="Pfam" id="PF16325"/>
    </source>
</evidence>
<keyword evidence="1" id="KW-0645">Protease</keyword>
<dbReference type="STRING" id="1797472.A2215_02380"/>
<evidence type="ECO:0000313" key="5">
    <source>
        <dbReference type="EMBL" id="OGD62739.1"/>
    </source>
</evidence>
<evidence type="ECO:0000256" key="3">
    <source>
        <dbReference type="ARBA" id="ARBA00038374"/>
    </source>
</evidence>
<dbReference type="EMBL" id="MEZY01000044">
    <property type="protein sequence ID" value="OGD62739.1"/>
    <property type="molecule type" value="Genomic_DNA"/>
</dbReference>
<accession>A0A1F5E5Q2</accession>
<comment type="caution">
    <text evidence="5">The sequence shown here is derived from an EMBL/GenBank/DDBJ whole genome shotgun (WGS) entry which is preliminary data.</text>
</comment>
<name>A0A1F5E5Q2_9BACT</name>
<keyword evidence="2" id="KW-0378">Hydrolase</keyword>
<dbReference type="Pfam" id="PF16325">
    <property type="entry name" value="Peptidase_U32_C"/>
    <property type="match status" value="1"/>
</dbReference>
<dbReference type="Pfam" id="PF01136">
    <property type="entry name" value="Peptidase_U32"/>
    <property type="match status" value="1"/>
</dbReference>
<feature type="domain" description="Peptidase family U32 C-terminal" evidence="4">
    <location>
        <begin position="382"/>
        <end position="447"/>
    </location>
</feature>
<proteinExistence type="inferred from homology"/>
<dbReference type="AlphaFoldDB" id="A0A1F5E5Q2"/>
<evidence type="ECO:0000256" key="2">
    <source>
        <dbReference type="ARBA" id="ARBA00022801"/>
    </source>
</evidence>
<comment type="similarity">
    <text evidence="3">Belongs to the peptidase U32 family.</text>
</comment>
<organism evidence="5 6">
    <name type="scientific">Candidatus Berkelbacteria bacterium RIFOXYA2_FULL_43_10</name>
    <dbReference type="NCBI Taxonomy" id="1797472"/>
    <lineage>
        <taxon>Bacteria</taxon>
        <taxon>Candidatus Berkelbacteria</taxon>
    </lineage>
</organism>
<dbReference type="Gene3D" id="2.40.30.10">
    <property type="entry name" value="Translation factors"/>
    <property type="match status" value="1"/>
</dbReference>
<protein>
    <recommendedName>
        <fullName evidence="4">Peptidase family U32 C-terminal domain-containing protein</fullName>
    </recommendedName>
</protein>
<dbReference type="InterPro" id="IPR001539">
    <property type="entry name" value="Peptidase_U32"/>
</dbReference>
<dbReference type="PANTHER" id="PTHR30217:SF6">
    <property type="entry name" value="TRNA HYDROXYLATION PROTEIN P"/>
    <property type="match status" value="1"/>
</dbReference>
<dbReference type="GO" id="GO:0006508">
    <property type="term" value="P:proteolysis"/>
    <property type="evidence" value="ECO:0007669"/>
    <property type="project" value="UniProtKB-KW"/>
</dbReference>
<evidence type="ECO:0000256" key="1">
    <source>
        <dbReference type="ARBA" id="ARBA00022670"/>
    </source>
</evidence>
<gene>
    <name evidence="5" type="ORF">A2215_02380</name>
</gene>
<dbReference type="Proteomes" id="UP000178583">
    <property type="component" value="Unassembled WGS sequence"/>
</dbReference>
<dbReference type="GO" id="GO:0008233">
    <property type="term" value="F:peptidase activity"/>
    <property type="evidence" value="ECO:0007669"/>
    <property type="project" value="UniProtKB-KW"/>
</dbReference>
<reference evidence="5 6" key="1">
    <citation type="journal article" date="2016" name="Nat. Commun.">
        <title>Thousands of microbial genomes shed light on interconnected biogeochemical processes in an aquifer system.</title>
        <authorList>
            <person name="Anantharaman K."/>
            <person name="Brown C.T."/>
            <person name="Hug L.A."/>
            <person name="Sharon I."/>
            <person name="Castelle C.J."/>
            <person name="Probst A.J."/>
            <person name="Thomas B.C."/>
            <person name="Singh A."/>
            <person name="Wilkins M.J."/>
            <person name="Karaoz U."/>
            <person name="Brodie E.L."/>
            <person name="Williams K.H."/>
            <person name="Hubbard S.S."/>
            <person name="Banfield J.F."/>
        </authorList>
    </citation>
    <scope>NUCLEOTIDE SEQUENCE [LARGE SCALE GENOMIC DNA]</scope>
</reference>
<evidence type="ECO:0000313" key="6">
    <source>
        <dbReference type="Proteomes" id="UP000178583"/>
    </source>
</evidence>
<dbReference type="InterPro" id="IPR051454">
    <property type="entry name" value="RNA/ubiquinone_mod_enzymes"/>
</dbReference>
<dbReference type="PROSITE" id="PS01276">
    <property type="entry name" value="PEPTIDASE_U32"/>
    <property type="match status" value="1"/>
</dbReference>
<dbReference type="PANTHER" id="PTHR30217">
    <property type="entry name" value="PEPTIDASE U32 FAMILY"/>
    <property type="match status" value="1"/>
</dbReference>
<dbReference type="InterPro" id="IPR032525">
    <property type="entry name" value="Peptidase_U32_C"/>
</dbReference>
<sequence length="451" mass="50717">MPSGDLEKAKIAFQFGADACYGSTPAFSMRTREVGFTLATLNKAIEYAHSINKNFYVTVNIFPHENELVAIKNHLAKIISMKPDAIIVADLGVLALANKLKSRSASGGSQEANKLEIHLSTQANATNSEAIKQYAKFGVKRVILPREISIDNIKRIRKVLPKKIELEAFVHGAMCMSVSGRCHLSNYFTGRDANHGQCVQSCRWNYALIEEKRPNEIMSIEEDMNYSYIFNARDLCMIEHLDKLRDAGITSFKVEGRNKSIYYCAIVARAYRKMIDLTCHPEFISGSHEIPKQVRNDIKILKAELDTITSRGYSTGFYFGKPSQKDINDKSSRPHSDWQFVGIIKKVITSETKQPSDCHPVLDTGSKNSEKLLVDSRLRGNDKVYLVEVRNEIKSGTVVEILTPDKIYSMRLDKLITPDGKTLPKANPGHELIIEHEIPLPVNSVIRNKLM</sequence>